<keyword evidence="3" id="KW-1185">Reference proteome</keyword>
<dbReference type="RefSeq" id="WP_261344272.1">
    <property type="nucleotide sequence ID" value="NZ_CP036269.1"/>
</dbReference>
<accession>A0A517RN12</accession>
<dbReference type="Proteomes" id="UP000317171">
    <property type="component" value="Chromosome"/>
</dbReference>
<dbReference type="AlphaFoldDB" id="A0A517RN12"/>
<protein>
    <submittedName>
        <fullName evidence="2">Uncharacterized protein</fullName>
    </submittedName>
</protein>
<gene>
    <name evidence="2" type="ORF">Pan241w_53210</name>
</gene>
<keyword evidence="1" id="KW-1133">Transmembrane helix</keyword>
<evidence type="ECO:0000256" key="1">
    <source>
        <dbReference type="SAM" id="Phobius"/>
    </source>
</evidence>
<evidence type="ECO:0000313" key="3">
    <source>
        <dbReference type="Proteomes" id="UP000317171"/>
    </source>
</evidence>
<name>A0A517RN12_9PLAN</name>
<evidence type="ECO:0000313" key="2">
    <source>
        <dbReference type="EMBL" id="QDT45202.1"/>
    </source>
</evidence>
<dbReference type="KEGG" id="gaz:Pan241w_53210"/>
<keyword evidence="1" id="KW-0812">Transmembrane</keyword>
<feature type="transmembrane region" description="Helical" evidence="1">
    <location>
        <begin position="21"/>
        <end position="39"/>
    </location>
</feature>
<proteinExistence type="predicted"/>
<sequence length="44" mass="4733">MGKRFEIDRQTTVRETPDASGVEIIIGLAFWIILIGVIAKGCGG</sequence>
<dbReference type="EMBL" id="CP036269">
    <property type="protein sequence ID" value="QDT45202.1"/>
    <property type="molecule type" value="Genomic_DNA"/>
</dbReference>
<organism evidence="2 3">
    <name type="scientific">Gimesia alba</name>
    <dbReference type="NCBI Taxonomy" id="2527973"/>
    <lineage>
        <taxon>Bacteria</taxon>
        <taxon>Pseudomonadati</taxon>
        <taxon>Planctomycetota</taxon>
        <taxon>Planctomycetia</taxon>
        <taxon>Planctomycetales</taxon>
        <taxon>Planctomycetaceae</taxon>
        <taxon>Gimesia</taxon>
    </lineage>
</organism>
<reference evidence="2 3" key="1">
    <citation type="submission" date="2019-02" db="EMBL/GenBank/DDBJ databases">
        <title>Deep-cultivation of Planctomycetes and their phenomic and genomic characterization uncovers novel biology.</title>
        <authorList>
            <person name="Wiegand S."/>
            <person name="Jogler M."/>
            <person name="Boedeker C."/>
            <person name="Pinto D."/>
            <person name="Vollmers J."/>
            <person name="Rivas-Marin E."/>
            <person name="Kohn T."/>
            <person name="Peeters S.H."/>
            <person name="Heuer A."/>
            <person name="Rast P."/>
            <person name="Oberbeckmann S."/>
            <person name="Bunk B."/>
            <person name="Jeske O."/>
            <person name="Meyerdierks A."/>
            <person name="Storesund J.E."/>
            <person name="Kallscheuer N."/>
            <person name="Luecker S."/>
            <person name="Lage O.M."/>
            <person name="Pohl T."/>
            <person name="Merkel B.J."/>
            <person name="Hornburger P."/>
            <person name="Mueller R.-W."/>
            <person name="Bruemmer F."/>
            <person name="Labrenz M."/>
            <person name="Spormann A.M."/>
            <person name="Op den Camp H."/>
            <person name="Overmann J."/>
            <person name="Amann R."/>
            <person name="Jetten M.S.M."/>
            <person name="Mascher T."/>
            <person name="Medema M.H."/>
            <person name="Devos D.P."/>
            <person name="Kaster A.-K."/>
            <person name="Ovreas L."/>
            <person name="Rohde M."/>
            <person name="Galperin M.Y."/>
            <person name="Jogler C."/>
        </authorList>
    </citation>
    <scope>NUCLEOTIDE SEQUENCE [LARGE SCALE GENOMIC DNA]</scope>
    <source>
        <strain evidence="2 3">Pan241w</strain>
    </source>
</reference>
<keyword evidence="1" id="KW-0472">Membrane</keyword>